<dbReference type="SMART" id="SM00974">
    <property type="entry name" value="T5orf172"/>
    <property type="match status" value="1"/>
</dbReference>
<dbReference type="EMBL" id="MK072384">
    <property type="protein sequence ID" value="AYV82821.1"/>
    <property type="molecule type" value="Genomic_DNA"/>
</dbReference>
<keyword evidence="2" id="KW-0547">Nucleotide-binding</keyword>
<dbReference type="Pfam" id="PF10544">
    <property type="entry name" value="T5orf172"/>
    <property type="match status" value="1"/>
</dbReference>
<proteinExistence type="predicted"/>
<evidence type="ECO:0000259" key="1">
    <source>
        <dbReference type="SMART" id="SM00974"/>
    </source>
</evidence>
<gene>
    <name evidence="2" type="ORF">Hyperionvirus2_189</name>
</gene>
<keyword evidence="2" id="KW-0067">ATP-binding</keyword>
<sequence length="443" mass="52132">MEIFSKKFYDYEENNESMIQFSEEELTALADLFRNYSTFQDVIKYLEKTLNETYYNSRISDTGYLYCLYNEVYQFYGLNVFKIGCAGNVEHRIKVYNTSFITKCEVKVQSAILQHYKYAEKLLFKLLAHYRIAKNREFFQCNIDIIETKIKEVEYIMNKLPLQSIVSTYEIEATSEKLLIHNFILHIIWNTNFNIILKNLGLELPEKDCSSLVIFPKNQKNQNQKNQDHMISLLATKDIDQATYDLYHSEKIKNYATSEKKLMMERFEYKTFWKVKEFDKAFLLQFYGKHHVLQNLRCLLDKINLNPQGTISNGTQSVVKFDVAKIIEQSVIIKDLINKLGFQGIGVITKIKKVNFEENIQKVFTSSILFDDQLKSIPVLNLDKAKLIANGVSTKKFIGYMNTILNDWGIRLKTYQSSTTIKKKQVTTYNYRLLYVNDIDKYL</sequence>
<accession>A0A3G5A9F6</accession>
<reference evidence="2" key="1">
    <citation type="submission" date="2018-10" db="EMBL/GenBank/DDBJ databases">
        <title>Hidden diversity of soil giant viruses.</title>
        <authorList>
            <person name="Schulz F."/>
            <person name="Alteio L."/>
            <person name="Goudeau D."/>
            <person name="Ryan E.M."/>
            <person name="Malmstrom R.R."/>
            <person name="Blanchard J."/>
            <person name="Woyke T."/>
        </authorList>
    </citation>
    <scope>NUCLEOTIDE SEQUENCE</scope>
    <source>
        <strain evidence="2">HYV1</strain>
    </source>
</reference>
<organism evidence="2">
    <name type="scientific">Hyperionvirus sp</name>
    <dbReference type="NCBI Taxonomy" id="2487770"/>
    <lineage>
        <taxon>Viruses</taxon>
        <taxon>Varidnaviria</taxon>
        <taxon>Bamfordvirae</taxon>
        <taxon>Nucleocytoviricota</taxon>
        <taxon>Megaviricetes</taxon>
        <taxon>Imitervirales</taxon>
        <taxon>Mimiviridae</taxon>
        <taxon>Klosneuvirinae</taxon>
    </lineage>
</organism>
<keyword evidence="2" id="KW-0347">Helicase</keyword>
<evidence type="ECO:0000313" key="2">
    <source>
        <dbReference type="EMBL" id="AYV82821.1"/>
    </source>
</evidence>
<name>A0A3G5A9F6_9VIRU</name>
<dbReference type="InterPro" id="IPR018306">
    <property type="entry name" value="Phage_T5_Orf172_DNA-bd"/>
</dbReference>
<dbReference type="GO" id="GO:0004386">
    <property type="term" value="F:helicase activity"/>
    <property type="evidence" value="ECO:0007669"/>
    <property type="project" value="UniProtKB-KW"/>
</dbReference>
<keyword evidence="2" id="KW-0378">Hydrolase</keyword>
<protein>
    <submittedName>
        <fullName evidence="2">Superfamily II helicase</fullName>
    </submittedName>
</protein>
<feature type="domain" description="Bacteriophage T5 Orf172 DNA-binding" evidence="1">
    <location>
        <begin position="75"/>
        <end position="153"/>
    </location>
</feature>